<evidence type="ECO:0000313" key="3">
    <source>
        <dbReference type="Proteomes" id="UP001241926"/>
    </source>
</evidence>
<gene>
    <name evidence="2" type="ORF">QNN03_37160</name>
</gene>
<dbReference type="EMBL" id="JASJUS010000069">
    <property type="protein sequence ID" value="MDL2082069.1"/>
    <property type="molecule type" value="Genomic_DNA"/>
</dbReference>
<dbReference type="Proteomes" id="UP001241926">
    <property type="component" value="Unassembled WGS sequence"/>
</dbReference>
<organism evidence="2 3">
    <name type="scientific">Streptomyces fuscus</name>
    <dbReference type="NCBI Taxonomy" id="3048495"/>
    <lineage>
        <taxon>Bacteria</taxon>
        <taxon>Bacillati</taxon>
        <taxon>Actinomycetota</taxon>
        <taxon>Actinomycetes</taxon>
        <taxon>Kitasatosporales</taxon>
        <taxon>Streptomycetaceae</taxon>
        <taxon>Streptomyces</taxon>
    </lineage>
</organism>
<evidence type="ECO:0000256" key="1">
    <source>
        <dbReference type="SAM" id="MobiDB-lite"/>
    </source>
</evidence>
<keyword evidence="3" id="KW-1185">Reference proteome</keyword>
<evidence type="ECO:0000313" key="2">
    <source>
        <dbReference type="EMBL" id="MDL2082069.1"/>
    </source>
</evidence>
<name>A0ABT7JB26_9ACTN</name>
<proteinExistence type="predicted"/>
<sequence length="118" mass="12856">MTAAKIVDLVRRAGLSFQIGVQVAEVGPLINSGRALAFAHADALTVEAGQCDRFFPEMVVSPRPAVDRRTNTISPACGHGFGLDLNERAEPWAVSHRAEGDSSWRWLPAPEKRTKEFA</sequence>
<evidence type="ECO:0008006" key="4">
    <source>
        <dbReference type="Google" id="ProtNLM"/>
    </source>
</evidence>
<comment type="caution">
    <text evidence="2">The sequence shown here is derived from an EMBL/GenBank/DDBJ whole genome shotgun (WGS) entry which is preliminary data.</text>
</comment>
<protein>
    <recommendedName>
        <fullName evidence="4">Enolase C-terminal domain-containing protein</fullName>
    </recommendedName>
</protein>
<reference evidence="2 3" key="1">
    <citation type="submission" date="2023-05" db="EMBL/GenBank/DDBJ databases">
        <title>Streptomyces fuscus sp. nov., a brown-black pigment producing actinomyces isolated from dry sand of Sea duck farm.</title>
        <authorList>
            <person name="Xie J."/>
            <person name="Shen N."/>
        </authorList>
    </citation>
    <scope>NUCLEOTIDE SEQUENCE [LARGE SCALE GENOMIC DNA]</scope>
    <source>
        <strain evidence="2 3">GXMU-J15</strain>
    </source>
</reference>
<dbReference type="RefSeq" id="WP_141689622.1">
    <property type="nucleotide sequence ID" value="NZ_JASJUS010000069.1"/>
</dbReference>
<feature type="region of interest" description="Disordered" evidence="1">
    <location>
        <begin position="98"/>
        <end position="118"/>
    </location>
</feature>
<accession>A0ABT7JB26</accession>